<keyword evidence="1" id="KW-0812">Transmembrane</keyword>
<organism evidence="2 3">
    <name type="scientific">Salinicola rhizosphaerae</name>
    <dbReference type="NCBI Taxonomy" id="1443141"/>
    <lineage>
        <taxon>Bacteria</taxon>
        <taxon>Pseudomonadati</taxon>
        <taxon>Pseudomonadota</taxon>
        <taxon>Gammaproteobacteria</taxon>
        <taxon>Oceanospirillales</taxon>
        <taxon>Halomonadaceae</taxon>
        <taxon>Salinicola</taxon>
    </lineage>
</organism>
<feature type="transmembrane region" description="Helical" evidence="1">
    <location>
        <begin position="20"/>
        <end position="44"/>
    </location>
</feature>
<comment type="caution">
    <text evidence="2">The sequence shown here is derived from an EMBL/GenBank/DDBJ whole genome shotgun (WGS) entry which is preliminary data.</text>
</comment>
<proteinExistence type="predicted"/>
<accession>A0ABQ3E5H5</accession>
<sequence length="77" mass="8454">MAVSTSTAFEAGAGASPDTVYLLIASVGCALAVLWLTWLTISAWRGWTGGRFGEWVMSWSFIRGVMVVVILFWLLLR</sequence>
<name>A0ABQ3E5H5_9GAMM</name>
<dbReference type="NCBIfam" id="TIGR03758">
    <property type="entry name" value="conj_TIGR03758"/>
    <property type="match status" value="1"/>
</dbReference>
<dbReference type="Proteomes" id="UP000646745">
    <property type="component" value="Unassembled WGS sequence"/>
</dbReference>
<dbReference type="RefSeq" id="WP_035474326.1">
    <property type="nucleotide sequence ID" value="NZ_BMZI01000006.1"/>
</dbReference>
<evidence type="ECO:0000313" key="2">
    <source>
        <dbReference type="EMBL" id="GHB26649.1"/>
    </source>
</evidence>
<evidence type="ECO:0000256" key="1">
    <source>
        <dbReference type="SAM" id="Phobius"/>
    </source>
</evidence>
<gene>
    <name evidence="2" type="ORF">GCM10009038_26630</name>
</gene>
<keyword evidence="1" id="KW-0472">Membrane</keyword>
<evidence type="ECO:0008006" key="4">
    <source>
        <dbReference type="Google" id="ProtNLM"/>
    </source>
</evidence>
<evidence type="ECO:0000313" key="3">
    <source>
        <dbReference type="Proteomes" id="UP000646745"/>
    </source>
</evidence>
<keyword evidence="1" id="KW-1133">Transmembrane helix</keyword>
<dbReference type="EMBL" id="BMZI01000006">
    <property type="protein sequence ID" value="GHB26649.1"/>
    <property type="molecule type" value="Genomic_DNA"/>
</dbReference>
<protein>
    <recommendedName>
        <fullName evidence="4">TIGR03758 family integrating conjugative element protein</fullName>
    </recommendedName>
</protein>
<feature type="transmembrane region" description="Helical" evidence="1">
    <location>
        <begin position="56"/>
        <end position="76"/>
    </location>
</feature>
<dbReference type="InterPro" id="IPR021676">
    <property type="entry name" value="DUF3262"/>
</dbReference>
<reference evidence="3" key="1">
    <citation type="journal article" date="2019" name="Int. J. Syst. Evol. Microbiol.">
        <title>The Global Catalogue of Microorganisms (GCM) 10K type strain sequencing project: providing services to taxonomists for standard genome sequencing and annotation.</title>
        <authorList>
            <consortium name="The Broad Institute Genomics Platform"/>
            <consortium name="The Broad Institute Genome Sequencing Center for Infectious Disease"/>
            <person name="Wu L."/>
            <person name="Ma J."/>
        </authorList>
    </citation>
    <scope>NUCLEOTIDE SEQUENCE [LARGE SCALE GENOMIC DNA]</scope>
    <source>
        <strain evidence="3">KCTC 32998</strain>
    </source>
</reference>
<dbReference type="Pfam" id="PF11660">
    <property type="entry name" value="DUF3262"/>
    <property type="match status" value="1"/>
</dbReference>
<keyword evidence="3" id="KW-1185">Reference proteome</keyword>